<proteinExistence type="predicted"/>
<feature type="non-terminal residue" evidence="1">
    <location>
        <position position="56"/>
    </location>
</feature>
<sequence length="56" mass="6689">SYDKPTICYHQLCVSLLIDAKRRRILRMIAEYIASIVMDRNIAQNLIKLKIDWRLL</sequence>
<name>J9E956_WUCBA</name>
<reference evidence="2" key="1">
    <citation type="submission" date="2012-08" db="EMBL/GenBank/DDBJ databases">
        <title>The Genome Sequence of Wuchereria bancrofti.</title>
        <authorList>
            <person name="Nutman T.B."/>
            <person name="Fink D.L."/>
            <person name="Russ C."/>
            <person name="Young S."/>
            <person name="Zeng Q."/>
            <person name="Koehrsen M."/>
            <person name="Alvarado L."/>
            <person name="Berlin A."/>
            <person name="Chapman S.B."/>
            <person name="Chen Z."/>
            <person name="Freedman E."/>
            <person name="Gellesch M."/>
            <person name="Goldberg J."/>
            <person name="Griggs A."/>
            <person name="Gujja S."/>
            <person name="Heilman E.R."/>
            <person name="Heiman D."/>
            <person name="Hepburn T."/>
            <person name="Howarth C."/>
            <person name="Jen D."/>
            <person name="Larson L."/>
            <person name="Lewis B."/>
            <person name="Mehta T."/>
            <person name="Park D."/>
            <person name="Pearson M."/>
            <person name="Roberts A."/>
            <person name="Saif S."/>
            <person name="Shea T."/>
            <person name="Shenoy N."/>
            <person name="Sisk P."/>
            <person name="Stolte C."/>
            <person name="Sykes S."/>
            <person name="Walk T."/>
            <person name="White J."/>
            <person name="Yandava C."/>
            <person name="Haas B."/>
            <person name="Henn M.R."/>
            <person name="Nusbaum C."/>
            <person name="Birren B."/>
        </authorList>
    </citation>
    <scope>NUCLEOTIDE SEQUENCE [LARGE SCALE GENOMIC DNA]</scope>
    <source>
        <strain evidence="2">NA</strain>
    </source>
</reference>
<feature type="non-terminal residue" evidence="1">
    <location>
        <position position="1"/>
    </location>
</feature>
<evidence type="ECO:0000313" key="1">
    <source>
        <dbReference type="EMBL" id="EJW78653.1"/>
    </source>
</evidence>
<accession>J9E956</accession>
<evidence type="ECO:0000313" key="2">
    <source>
        <dbReference type="Proteomes" id="UP000004810"/>
    </source>
</evidence>
<dbReference type="EMBL" id="ADBV01006315">
    <property type="protein sequence ID" value="EJW78653.1"/>
    <property type="molecule type" value="Genomic_DNA"/>
</dbReference>
<gene>
    <name evidence="1" type="ORF">WUBG_10440</name>
</gene>
<organism evidence="1 2">
    <name type="scientific">Wuchereria bancrofti</name>
    <dbReference type="NCBI Taxonomy" id="6293"/>
    <lineage>
        <taxon>Eukaryota</taxon>
        <taxon>Metazoa</taxon>
        <taxon>Ecdysozoa</taxon>
        <taxon>Nematoda</taxon>
        <taxon>Chromadorea</taxon>
        <taxon>Rhabditida</taxon>
        <taxon>Spirurina</taxon>
        <taxon>Spiruromorpha</taxon>
        <taxon>Filarioidea</taxon>
        <taxon>Onchocercidae</taxon>
        <taxon>Wuchereria</taxon>
    </lineage>
</organism>
<dbReference type="Proteomes" id="UP000004810">
    <property type="component" value="Unassembled WGS sequence"/>
</dbReference>
<protein>
    <submittedName>
        <fullName evidence="1">Uncharacterized protein</fullName>
    </submittedName>
</protein>
<comment type="caution">
    <text evidence="1">The sequence shown here is derived from an EMBL/GenBank/DDBJ whole genome shotgun (WGS) entry which is preliminary data.</text>
</comment>
<dbReference type="AlphaFoldDB" id="J9E956"/>